<evidence type="ECO:0000313" key="4">
    <source>
        <dbReference type="Proteomes" id="UP000325755"/>
    </source>
</evidence>
<dbReference type="Pfam" id="PF13469">
    <property type="entry name" value="Sulfotransfer_3"/>
    <property type="match status" value="1"/>
</dbReference>
<dbReference type="AlphaFoldDB" id="A0A5Q0BQI9"/>
<dbReference type="PANTHER" id="PTHR12788">
    <property type="entry name" value="PROTEIN-TYROSINE SULFOTRANSFERASE 2"/>
    <property type="match status" value="1"/>
</dbReference>
<dbReference type="PANTHER" id="PTHR12788:SF10">
    <property type="entry name" value="PROTEIN-TYROSINE SULFOTRANSFERASE"/>
    <property type="match status" value="1"/>
</dbReference>
<gene>
    <name evidence="3" type="ORF">F6R98_19665</name>
</gene>
<dbReference type="GO" id="GO:0008476">
    <property type="term" value="F:protein-tyrosine sulfotransferase activity"/>
    <property type="evidence" value="ECO:0007669"/>
    <property type="project" value="InterPro"/>
</dbReference>
<evidence type="ECO:0000259" key="2">
    <source>
        <dbReference type="Pfam" id="PF02036"/>
    </source>
</evidence>
<sequence>MTAPTATPIFILSLPRSGSTLLRCIIDTHPDICSPPELGLGALCDRLFHSAYYSVGQLADTEEERKQRAVTETRTTVRSIMDRYMLGKGKRLWCEKTTENIAYLPVLENVFPNAKYICLYRNCLDVVHSSIRFNPFGYMPELSSYVSRKSNNFIAAIMESWLDRNIKMLDFEEKNNTRCFRVTYESLVARPGEILPKLFDFIGVGWSDSLLDEIFKIRHDQGMGDFKVWLSKEISTESVGKGNSLPRRFFPNDLVEKINILHESIGYSTLNSSGPVINHSENLPEDADSKVTINKNRITVQGVYDMLSGMQGDCSAMQGILNFVIYDMAGGEWTLDFSQSTPRIEAGRADNVDCTVTVSCASLSGIINGESTIIETYEQGGLTAEGRFGLALQFGKLLLGEDKQI</sequence>
<dbReference type="InParanoid" id="A0A5Q0BQI9"/>
<dbReference type="Pfam" id="PF02036">
    <property type="entry name" value="SCP2"/>
    <property type="match status" value="1"/>
</dbReference>
<dbReference type="Gene3D" id="3.40.50.300">
    <property type="entry name" value="P-loop containing nucleotide triphosphate hydrolases"/>
    <property type="match status" value="1"/>
</dbReference>
<accession>A0A5Q0BQI9</accession>
<dbReference type="SUPFAM" id="SSF55718">
    <property type="entry name" value="SCP-like"/>
    <property type="match status" value="1"/>
</dbReference>
<proteinExistence type="predicted"/>
<dbReference type="KEGG" id="mmob:F6R98_19665"/>
<protein>
    <recommendedName>
        <fullName evidence="2">SCP2 domain-containing protein</fullName>
    </recommendedName>
</protein>
<evidence type="ECO:0000313" key="3">
    <source>
        <dbReference type="EMBL" id="QFY44571.1"/>
    </source>
</evidence>
<dbReference type="InterPro" id="IPR026634">
    <property type="entry name" value="TPST-like"/>
</dbReference>
<evidence type="ECO:0000256" key="1">
    <source>
        <dbReference type="ARBA" id="ARBA00022679"/>
    </source>
</evidence>
<organism evidence="3 4">
    <name type="scientific">Candidatus Methylospira mobilis</name>
    <dbReference type="NCBI Taxonomy" id="1808979"/>
    <lineage>
        <taxon>Bacteria</taxon>
        <taxon>Pseudomonadati</taxon>
        <taxon>Pseudomonadota</taxon>
        <taxon>Gammaproteobacteria</taxon>
        <taxon>Methylococcales</taxon>
        <taxon>Methylococcaceae</taxon>
        <taxon>Candidatus Methylospira</taxon>
    </lineage>
</organism>
<reference evidence="3 4" key="1">
    <citation type="submission" date="2019-09" db="EMBL/GenBank/DDBJ databases">
        <title>Ecophysiology of the spiral-shaped methanotroph Methylospira mobilis as revealed by the complete genome sequence.</title>
        <authorList>
            <person name="Oshkin I.Y."/>
            <person name="Dedysh S.N."/>
            <person name="Miroshnikov K."/>
            <person name="Danilova O.V."/>
            <person name="Hakobyan A."/>
            <person name="Liesack W."/>
        </authorList>
    </citation>
    <scope>NUCLEOTIDE SEQUENCE [LARGE SCALE GENOMIC DNA]</scope>
    <source>
        <strain evidence="3 4">Shm1</strain>
    </source>
</reference>
<name>A0A5Q0BQI9_9GAMM</name>
<dbReference type="EMBL" id="CP044205">
    <property type="protein sequence ID" value="QFY44571.1"/>
    <property type="molecule type" value="Genomic_DNA"/>
</dbReference>
<dbReference type="RefSeq" id="WP_153250534.1">
    <property type="nucleotide sequence ID" value="NZ_CP044205.1"/>
</dbReference>
<dbReference type="InterPro" id="IPR027417">
    <property type="entry name" value="P-loop_NTPase"/>
</dbReference>
<dbReference type="SUPFAM" id="SSF52540">
    <property type="entry name" value="P-loop containing nucleoside triphosphate hydrolases"/>
    <property type="match status" value="1"/>
</dbReference>
<feature type="domain" description="SCP2" evidence="2">
    <location>
        <begin position="315"/>
        <end position="398"/>
    </location>
</feature>
<dbReference type="Gene3D" id="3.30.1050.10">
    <property type="entry name" value="SCP2 sterol-binding domain"/>
    <property type="match status" value="1"/>
</dbReference>
<keyword evidence="4" id="KW-1185">Reference proteome</keyword>
<dbReference type="OrthoDB" id="9815894at2"/>
<dbReference type="InterPro" id="IPR003033">
    <property type="entry name" value="SCP2_sterol-bd_dom"/>
</dbReference>
<keyword evidence="1" id="KW-0808">Transferase</keyword>
<dbReference type="Proteomes" id="UP000325755">
    <property type="component" value="Chromosome"/>
</dbReference>
<dbReference type="InterPro" id="IPR036527">
    <property type="entry name" value="SCP2_sterol-bd_dom_sf"/>
</dbReference>